<dbReference type="Proteomes" id="UP000700596">
    <property type="component" value="Unassembled WGS sequence"/>
</dbReference>
<dbReference type="Pfam" id="PF00698">
    <property type="entry name" value="Acyl_transf_1"/>
    <property type="match status" value="1"/>
</dbReference>
<dbReference type="SUPFAM" id="SSF53335">
    <property type="entry name" value="S-adenosyl-L-methionine-dependent methyltransferases"/>
    <property type="match status" value="1"/>
</dbReference>
<accession>A0A9P9CY26</accession>
<keyword evidence="13" id="KW-1185">Reference proteome</keyword>
<dbReference type="Gene3D" id="3.90.180.10">
    <property type="entry name" value="Medium-chain alcohol dehydrogenases, catalytic domain"/>
    <property type="match status" value="1"/>
</dbReference>
<dbReference type="SMART" id="SM00829">
    <property type="entry name" value="PKS_ER"/>
    <property type="match status" value="1"/>
</dbReference>
<dbReference type="GO" id="GO:0031177">
    <property type="term" value="F:phosphopantetheine binding"/>
    <property type="evidence" value="ECO:0007669"/>
    <property type="project" value="InterPro"/>
</dbReference>
<feature type="domain" description="Ketosynthase family 3 (KS3)" evidence="10">
    <location>
        <begin position="58"/>
        <end position="474"/>
    </location>
</feature>
<dbReference type="PROSITE" id="PS52004">
    <property type="entry name" value="KS3_2"/>
    <property type="match status" value="1"/>
</dbReference>
<dbReference type="InterPro" id="IPR013154">
    <property type="entry name" value="ADH-like_N"/>
</dbReference>
<feature type="compositionally biased region" description="Polar residues" evidence="8">
    <location>
        <begin position="19"/>
        <end position="28"/>
    </location>
</feature>
<keyword evidence="6" id="KW-0012">Acyltransferase</keyword>
<dbReference type="InterPro" id="IPR009081">
    <property type="entry name" value="PP-bd_ACP"/>
</dbReference>
<dbReference type="InterPro" id="IPR050091">
    <property type="entry name" value="PKS_NRPS_Biosynth_Enz"/>
</dbReference>
<dbReference type="InterPro" id="IPR001227">
    <property type="entry name" value="Ac_transferase_dom_sf"/>
</dbReference>
<evidence type="ECO:0000256" key="5">
    <source>
        <dbReference type="ARBA" id="ARBA00023268"/>
    </source>
</evidence>
<dbReference type="EMBL" id="JAGMWT010000034">
    <property type="protein sequence ID" value="KAH7109104.1"/>
    <property type="molecule type" value="Genomic_DNA"/>
</dbReference>
<evidence type="ECO:0000256" key="2">
    <source>
        <dbReference type="ARBA" id="ARBA00022553"/>
    </source>
</evidence>
<dbReference type="CDD" id="cd05195">
    <property type="entry name" value="enoyl_red"/>
    <property type="match status" value="1"/>
</dbReference>
<reference evidence="12" key="1">
    <citation type="journal article" date="2021" name="Nat. Commun.">
        <title>Genetic determinants of endophytism in the Arabidopsis root mycobiome.</title>
        <authorList>
            <person name="Mesny F."/>
            <person name="Miyauchi S."/>
            <person name="Thiergart T."/>
            <person name="Pickel B."/>
            <person name="Atanasova L."/>
            <person name="Karlsson M."/>
            <person name="Huettel B."/>
            <person name="Barry K.W."/>
            <person name="Haridas S."/>
            <person name="Chen C."/>
            <person name="Bauer D."/>
            <person name="Andreopoulos W."/>
            <person name="Pangilinan J."/>
            <person name="LaButti K."/>
            <person name="Riley R."/>
            <person name="Lipzen A."/>
            <person name="Clum A."/>
            <person name="Drula E."/>
            <person name="Henrissat B."/>
            <person name="Kohler A."/>
            <person name="Grigoriev I.V."/>
            <person name="Martin F.M."/>
            <person name="Hacquard S."/>
        </authorList>
    </citation>
    <scope>NUCLEOTIDE SEQUENCE</scope>
    <source>
        <strain evidence="12">MPI-CAGE-CH-0243</strain>
    </source>
</reference>
<dbReference type="InterPro" id="IPR016036">
    <property type="entry name" value="Malonyl_transacylase_ACP-bd"/>
</dbReference>
<dbReference type="InterPro" id="IPR032821">
    <property type="entry name" value="PKS_assoc"/>
</dbReference>
<dbReference type="Gene3D" id="3.40.50.720">
    <property type="entry name" value="NAD(P)-binding Rossmann-like Domain"/>
    <property type="match status" value="2"/>
</dbReference>
<feature type="active site" description="Proton donor; for dehydratase activity" evidence="7">
    <location>
        <position position="1143"/>
    </location>
</feature>
<evidence type="ECO:0000259" key="10">
    <source>
        <dbReference type="PROSITE" id="PS52004"/>
    </source>
</evidence>
<keyword evidence="1" id="KW-0596">Phosphopantetheine</keyword>
<feature type="region of interest" description="Disordered" evidence="8">
    <location>
        <begin position="1"/>
        <end position="40"/>
    </location>
</feature>
<dbReference type="SMART" id="SM00822">
    <property type="entry name" value="PKS_KR"/>
    <property type="match status" value="1"/>
</dbReference>
<dbReference type="InterPro" id="IPR036736">
    <property type="entry name" value="ACP-like_sf"/>
</dbReference>
<dbReference type="SUPFAM" id="SSF51735">
    <property type="entry name" value="NAD(P)-binding Rossmann-fold domains"/>
    <property type="match status" value="2"/>
</dbReference>
<dbReference type="InterPro" id="IPR014031">
    <property type="entry name" value="Ketoacyl_synth_C"/>
</dbReference>
<dbReference type="Pfam" id="PF21089">
    <property type="entry name" value="PKS_DH_N"/>
    <property type="match status" value="1"/>
</dbReference>
<keyword evidence="3" id="KW-0808">Transferase</keyword>
<feature type="domain" description="PKS/mFAS DH" evidence="11">
    <location>
        <begin position="940"/>
        <end position="1227"/>
    </location>
</feature>
<sequence length="2488" mass="273184">MAPARTTAPNSGEHFNEESLLNGTSTIGQPRLEGLTNGNDAHREGGLAVSVVNMPDPENAIAICGMALRLPSDIHTPDQLWRFLLAKGDARCLVPESRYNIAAFHDALGKPGTVQSQHGYFLNEDISCLDTSFFSMPRTEVERLDPQQRMLLEVARECFEDAGESDCRGKAIGCYMGSLGEDWGEICNREIQPWGQYRIASYADFAISNRVSYEFDLKGPSMTIRTACSSSLICLHEACNGILHGDCMSAIVGGVNLILTPGETATMVEQGLLSPDGSCKTFSADANGYARGEAITAIYVKRLSDALRDGNPVRAIIRATAANHDGKTSGLTMPSSDAQESLIRRAYARAGIENLDETAYFECHGTGTQVGDRIESTAVANLFSDIYVGSIKPNFGHTEGASGVLSVIKTVLALEHRTIAPQIKCLPLNPTLPFGSPGLKLPLEETPWPTGRRERVSINSFGVGGSNSHAILESAASWGFNLSQRTTPVESALLLVSANSPASLEQLIEGYRAFVQANKELITDISYTVAHGREHLKYRAAVLVRNDSIENTFTRPSQILEAKSVIMVFTGQGAQWPLMGLDLLESNEIFRSSIEALDAYLQSLPTNRPNWTIKEELLKPIDVSRLGNAEIAQPLCSAVQIALVDTFQSVGVRPVAVVGHSSGEIAAAYAVGALTKYEAIFVALCRGMVADGQKKEGAMAAVGMSRGRTASVIAGLEDLCIACNNSPRSVTISGDATSIDAAISALACDFPDVAVRKLKVDKAYHSRHMIECGETYLRLMEGRIIGKQPTLPFFSSVTGRILDKSIRLDAAYWTQNLQSEVLFYQAVSAILQGPLGAGAIFLEIGPHSALQGPLSQIASEVSMSIPYISAMRRNGRSQEEFLSAVGKLWTLDVSVDTKALIPKGRLLADLPRYPYDHQGKQFWFESRLSKQHRQRQFPYHDLLGSRVLESTDAGPLWRNILHVRYSNSWLRDHKVGEHVVLPFTGYVSMAIEALRQVLGSIHAIELQDVFIQTALVLSEDRPTEIVTSMRRLRQSDGANDTWHEFTICSHHGASWTSHCAGQIRSHDRFIDATLKVFTDPYVRTVDAKKWFSALEQTGLGLGPAFQNLHEITADTITPRARGKVSKNTSIASKQYIIHPAEIDSALQLCSISFVNGQTRKLKNWLPMHCAYLAIMKSNIHAGMLVEASTRMNSTQNVIAEAIGRVDGVTVLQISGLKLACLENTDLKQDSSDAYAAARHAWMPDFEFMTSARLINLTQIECVHDDLLRELTILCILRTRSQFSFPKTELHGMLPFKNWIDQVSVSLESSSSSDLTLKELAFCVDKLMRQLSGTAMACIAEELDRVCLAGEKALLGDMDSSKIFASRERVAELQIGRMGYMYSSFIRILAHSNPNLRVLEINPWGRNPSKEVMKTLTLANGDRLYQRYVFLSRSSSIVPSTSDDLSGIENVRLDSDFNVSRLHLENKEFDLIIATDFLHSSPSAETALEGLHGMLHSKGVLLMEGVSDLLWVDFLLGGNQQPSRDSSPLTIEKLGELLNTTGFNIHTETLYTMNYLPNTPLILRPRAQPMPNEVRSKQVTILHSDNTDLTDNAVVLQLHQAGFETDLCTLHDKPKPGQDVLSFLDVNEAFFRTMEKHDFQAFKTFVQDFENAGLFWITKSSQIGCTNPDYAHATGIARTLRSELLIDVATCEIDGNFESSASTISAVFLKFWSRGAGSNQGTSPDMEYSIRDNEVWVGRYYPFAMADELQDMRKHDDVVLDIATLGRLNTLHWVADTKTNPLEEDQVEVEIHAVGVNSRDVLTAMKLAEFQERVLGVEAAGVVCRTGPGVHTVQIGDRVAVCACNVMASRVVVNELLCVAIPFDLSMENAASILVPFSTAIHSLMSVGNLQKDESILIHNACAGTGLAAVQIAKMIGAEIYATVRSETETQHLVKQLGIPRSRIFSSLNDSFEQGVIAKTNTRGVDLVLNSLSGQLLNTTWSCVAPFGKMIELGKAHKEAGNFELSKFLTNRSYSCVDLDQIWDEPKVANKLANRVMSLLREGHITVLPTQTFAAGLVYEGFKLMQEERHIGRICISLRTDRGINLLPTEIKNRPKSLSLGVNCSYLLVGGLGGLGRAIATWMVSLGARHLIFLSRNAGSTSDYSFVRELESMGCEVRLIRGSVTKPRDVSRAVAAAKHELKGILQMSMVLRDESFTNMTFDNWKTVVSPKVQGTWNLHNATSNCSLDFFVLFSSVSGLIGQPGQLNYATGNAFLDAFVKFRTARGLAASAIDIGPVADVGYLVEHRDLFHSASTTGFRALREQQVLDALLVAMNAPFDASFVRKNLETGSSYVDQNTFVLGLGSTIPLDHPSNRAVWRRDRRFAIYHNSTSNAGSSTVPNSDLQAYLVTAKINLSILQTQNAELFLAQEIGKRLSIFLMKPDDCPNIALPLADIGLDSLVAIELRSWWKQVFGFDISVIEMLGVGTLEGLGKHAAQGLYRRLDGGKRE</sequence>
<dbReference type="OrthoDB" id="329835at2759"/>
<dbReference type="CDD" id="cd00833">
    <property type="entry name" value="PKS"/>
    <property type="match status" value="1"/>
</dbReference>
<dbReference type="InterPro" id="IPR049900">
    <property type="entry name" value="PKS_mFAS_DH"/>
</dbReference>
<dbReference type="GO" id="GO:0016491">
    <property type="term" value="F:oxidoreductase activity"/>
    <property type="evidence" value="ECO:0007669"/>
    <property type="project" value="InterPro"/>
</dbReference>
<keyword evidence="4" id="KW-0521">NADP</keyword>
<feature type="region of interest" description="C-terminal hotdog fold" evidence="7">
    <location>
        <begin position="1082"/>
        <end position="1227"/>
    </location>
</feature>
<dbReference type="SMART" id="SM00825">
    <property type="entry name" value="PKS_KS"/>
    <property type="match status" value="1"/>
</dbReference>
<dbReference type="GO" id="GO:0044550">
    <property type="term" value="P:secondary metabolite biosynthetic process"/>
    <property type="evidence" value="ECO:0007669"/>
    <property type="project" value="TreeGrafter"/>
</dbReference>
<feature type="domain" description="Carrier" evidence="9">
    <location>
        <begin position="2400"/>
        <end position="2478"/>
    </location>
</feature>
<dbReference type="Gene3D" id="3.30.70.3290">
    <property type="match status" value="1"/>
</dbReference>
<gene>
    <name evidence="12" type="ORF">B0J11DRAFT_620496</name>
</gene>
<dbReference type="SUPFAM" id="SSF53901">
    <property type="entry name" value="Thiolase-like"/>
    <property type="match status" value="1"/>
</dbReference>
<dbReference type="InterPro" id="IPR014030">
    <property type="entry name" value="Ketoacyl_synth_N"/>
</dbReference>
<feature type="region of interest" description="N-terminal hotdog fold" evidence="7">
    <location>
        <begin position="940"/>
        <end position="1070"/>
    </location>
</feature>
<evidence type="ECO:0000259" key="9">
    <source>
        <dbReference type="PROSITE" id="PS50075"/>
    </source>
</evidence>
<dbReference type="PANTHER" id="PTHR43775:SF28">
    <property type="entry name" value="SYNTHASE, PUTATIVE-RELATED"/>
    <property type="match status" value="1"/>
</dbReference>
<dbReference type="SUPFAM" id="SSF47336">
    <property type="entry name" value="ACP-like"/>
    <property type="match status" value="1"/>
</dbReference>
<evidence type="ECO:0000256" key="1">
    <source>
        <dbReference type="ARBA" id="ARBA00022450"/>
    </source>
</evidence>
<evidence type="ECO:0000256" key="4">
    <source>
        <dbReference type="ARBA" id="ARBA00022857"/>
    </source>
</evidence>
<feature type="active site" description="Proton acceptor; for dehydratase activity" evidence="7">
    <location>
        <position position="973"/>
    </location>
</feature>
<evidence type="ECO:0000259" key="11">
    <source>
        <dbReference type="PROSITE" id="PS52019"/>
    </source>
</evidence>
<dbReference type="Pfam" id="PF08240">
    <property type="entry name" value="ADH_N"/>
    <property type="match status" value="1"/>
</dbReference>
<evidence type="ECO:0000256" key="3">
    <source>
        <dbReference type="ARBA" id="ARBA00022679"/>
    </source>
</evidence>
<comment type="caution">
    <text evidence="12">The sequence shown here is derived from an EMBL/GenBank/DDBJ whole genome shotgun (WGS) entry which is preliminary data.</text>
</comment>
<dbReference type="InterPro" id="IPR011032">
    <property type="entry name" value="GroES-like_sf"/>
</dbReference>
<dbReference type="Gene3D" id="3.40.47.10">
    <property type="match status" value="1"/>
</dbReference>
<dbReference type="GO" id="GO:0004312">
    <property type="term" value="F:fatty acid synthase activity"/>
    <property type="evidence" value="ECO:0007669"/>
    <property type="project" value="TreeGrafter"/>
</dbReference>
<dbReference type="SUPFAM" id="SSF52151">
    <property type="entry name" value="FabD/lysophospholipase-like"/>
    <property type="match status" value="1"/>
</dbReference>
<dbReference type="Pfam" id="PF16197">
    <property type="entry name" value="KAsynt_C_assoc"/>
    <property type="match status" value="1"/>
</dbReference>
<dbReference type="GO" id="GO:0006633">
    <property type="term" value="P:fatty acid biosynthetic process"/>
    <property type="evidence" value="ECO:0007669"/>
    <property type="project" value="TreeGrafter"/>
</dbReference>
<evidence type="ECO:0000256" key="8">
    <source>
        <dbReference type="SAM" id="MobiDB-lite"/>
    </source>
</evidence>
<keyword evidence="5" id="KW-0511">Multifunctional enzyme</keyword>
<name>A0A9P9CY26_9PLEO</name>
<evidence type="ECO:0000256" key="7">
    <source>
        <dbReference type="PROSITE-ProRule" id="PRU01363"/>
    </source>
</evidence>
<dbReference type="Pfam" id="PF00550">
    <property type="entry name" value="PP-binding"/>
    <property type="match status" value="1"/>
</dbReference>
<dbReference type="InterPro" id="IPR057326">
    <property type="entry name" value="KR_dom"/>
</dbReference>
<dbReference type="SUPFAM" id="SSF55048">
    <property type="entry name" value="Probable ACP-binding domain of malonyl-CoA ACP transacylase"/>
    <property type="match status" value="1"/>
</dbReference>
<dbReference type="Pfam" id="PF00109">
    <property type="entry name" value="ketoacyl-synt"/>
    <property type="match status" value="1"/>
</dbReference>
<dbReference type="InterPro" id="IPR029063">
    <property type="entry name" value="SAM-dependent_MTases_sf"/>
</dbReference>
<dbReference type="Pfam" id="PF14765">
    <property type="entry name" value="PS-DH"/>
    <property type="match status" value="1"/>
</dbReference>
<dbReference type="SMART" id="SM00823">
    <property type="entry name" value="PKS_PP"/>
    <property type="match status" value="1"/>
</dbReference>
<dbReference type="InterPro" id="IPR049552">
    <property type="entry name" value="PKS_DH_N"/>
</dbReference>
<organism evidence="12 13">
    <name type="scientific">Dendryphion nanum</name>
    <dbReference type="NCBI Taxonomy" id="256645"/>
    <lineage>
        <taxon>Eukaryota</taxon>
        <taxon>Fungi</taxon>
        <taxon>Dikarya</taxon>
        <taxon>Ascomycota</taxon>
        <taxon>Pezizomycotina</taxon>
        <taxon>Dothideomycetes</taxon>
        <taxon>Pleosporomycetidae</taxon>
        <taxon>Pleosporales</taxon>
        <taxon>Torulaceae</taxon>
        <taxon>Dendryphion</taxon>
    </lineage>
</organism>
<dbReference type="SMART" id="SM00826">
    <property type="entry name" value="PKS_DH"/>
    <property type="match status" value="1"/>
</dbReference>
<keyword evidence="2" id="KW-0597">Phosphoprotein</keyword>
<dbReference type="PROSITE" id="PS52019">
    <property type="entry name" value="PKS_MFAS_DH"/>
    <property type="match status" value="1"/>
</dbReference>
<dbReference type="InterPro" id="IPR020806">
    <property type="entry name" value="PKS_PP-bd"/>
</dbReference>
<dbReference type="Gene3D" id="3.40.366.10">
    <property type="entry name" value="Malonyl-Coenzyme A Acyl Carrier Protein, domain 2"/>
    <property type="match status" value="1"/>
</dbReference>
<protein>
    <submittedName>
        <fullName evidence="12">Fatty acid synthase S-acetyltransferase</fullName>
    </submittedName>
</protein>
<dbReference type="Gene3D" id="3.40.50.150">
    <property type="entry name" value="Vaccinia Virus protein VP39"/>
    <property type="match status" value="1"/>
</dbReference>
<dbReference type="InterPro" id="IPR016035">
    <property type="entry name" value="Acyl_Trfase/lysoPLipase"/>
</dbReference>
<dbReference type="InterPro" id="IPR016039">
    <property type="entry name" value="Thiolase-like"/>
</dbReference>
<evidence type="ECO:0000313" key="13">
    <source>
        <dbReference type="Proteomes" id="UP000700596"/>
    </source>
</evidence>
<dbReference type="InterPro" id="IPR020807">
    <property type="entry name" value="PKS_DH"/>
</dbReference>
<dbReference type="Gene3D" id="3.10.129.110">
    <property type="entry name" value="Polyketide synthase dehydratase"/>
    <property type="match status" value="1"/>
</dbReference>
<dbReference type="PANTHER" id="PTHR43775">
    <property type="entry name" value="FATTY ACID SYNTHASE"/>
    <property type="match status" value="1"/>
</dbReference>
<dbReference type="InterPro" id="IPR020841">
    <property type="entry name" value="PKS_Beta-ketoAc_synthase_dom"/>
</dbReference>
<dbReference type="InterPro" id="IPR013149">
    <property type="entry name" value="ADH-like_C"/>
</dbReference>
<dbReference type="InterPro" id="IPR042104">
    <property type="entry name" value="PKS_dehydratase_sf"/>
</dbReference>
<dbReference type="InterPro" id="IPR020843">
    <property type="entry name" value="ER"/>
</dbReference>
<dbReference type="Pfam" id="PF00107">
    <property type="entry name" value="ADH_zinc_N"/>
    <property type="match status" value="1"/>
</dbReference>
<proteinExistence type="predicted"/>
<dbReference type="SMART" id="SM00827">
    <property type="entry name" value="PKS_AT"/>
    <property type="match status" value="1"/>
</dbReference>
<evidence type="ECO:0000256" key="6">
    <source>
        <dbReference type="ARBA" id="ARBA00023315"/>
    </source>
</evidence>
<dbReference type="Pfam" id="PF08659">
    <property type="entry name" value="KR"/>
    <property type="match status" value="1"/>
</dbReference>
<dbReference type="PROSITE" id="PS50075">
    <property type="entry name" value="CARRIER"/>
    <property type="match status" value="1"/>
</dbReference>
<dbReference type="InterPro" id="IPR014043">
    <property type="entry name" value="Acyl_transferase_dom"/>
</dbReference>
<dbReference type="InterPro" id="IPR049551">
    <property type="entry name" value="PKS_DH_C"/>
</dbReference>
<dbReference type="InterPro" id="IPR013968">
    <property type="entry name" value="PKS_KR"/>
</dbReference>
<dbReference type="Pfam" id="PF02801">
    <property type="entry name" value="Ketoacyl-synt_C"/>
    <property type="match status" value="1"/>
</dbReference>
<dbReference type="InterPro" id="IPR036291">
    <property type="entry name" value="NAD(P)-bd_dom_sf"/>
</dbReference>
<evidence type="ECO:0000313" key="12">
    <source>
        <dbReference type="EMBL" id="KAH7109104.1"/>
    </source>
</evidence>
<dbReference type="SUPFAM" id="SSF50129">
    <property type="entry name" value="GroES-like"/>
    <property type="match status" value="1"/>
</dbReference>